<dbReference type="GO" id="GO:0046872">
    <property type="term" value="F:metal ion binding"/>
    <property type="evidence" value="ECO:0007669"/>
    <property type="project" value="InterPro"/>
</dbReference>
<dbReference type="InterPro" id="IPR008963">
    <property type="entry name" value="Purple_acid_Pase-like_N"/>
</dbReference>
<keyword evidence="10" id="KW-1185">Reference proteome</keyword>
<dbReference type="Pfam" id="PF00149">
    <property type="entry name" value="Metallophos"/>
    <property type="match status" value="1"/>
</dbReference>
<feature type="domain" description="Calcineurin-like phosphoesterase" evidence="6">
    <location>
        <begin position="128"/>
        <end position="341"/>
    </location>
</feature>
<feature type="transmembrane region" description="Helical" evidence="5">
    <location>
        <begin position="507"/>
        <end position="528"/>
    </location>
</feature>
<dbReference type="AlphaFoldDB" id="A0A8W8K246"/>
<dbReference type="SUPFAM" id="SSF49363">
    <property type="entry name" value="Purple acid phosphatase, N-terminal domain"/>
    <property type="match status" value="1"/>
</dbReference>
<evidence type="ECO:0000259" key="8">
    <source>
        <dbReference type="Pfam" id="PF16656"/>
    </source>
</evidence>
<evidence type="ECO:0000256" key="1">
    <source>
        <dbReference type="ARBA" id="ARBA00022729"/>
    </source>
</evidence>
<dbReference type="CDD" id="cd00839">
    <property type="entry name" value="MPP_PAPs"/>
    <property type="match status" value="1"/>
</dbReference>
<dbReference type="Gene3D" id="3.60.21.10">
    <property type="match status" value="1"/>
</dbReference>
<dbReference type="InterPro" id="IPR041792">
    <property type="entry name" value="MPP_PAP"/>
</dbReference>
<feature type="chain" id="PRO_5036516286" description="Purple acid phosphatase" evidence="3">
    <location>
        <begin position="17"/>
        <end position="589"/>
    </location>
</feature>
<keyword evidence="2" id="KW-0325">Glycoprotein</keyword>
<evidence type="ECO:0000256" key="4">
    <source>
        <dbReference type="SAM" id="MobiDB-lite"/>
    </source>
</evidence>
<keyword evidence="1 3" id="KW-0732">Signal</keyword>
<reference evidence="9" key="1">
    <citation type="submission" date="2022-08" db="UniProtKB">
        <authorList>
            <consortium name="EnsemblMetazoa"/>
        </authorList>
    </citation>
    <scope>IDENTIFICATION</scope>
    <source>
        <strain evidence="9">05x7-T-G4-1.051#20</strain>
    </source>
</reference>
<dbReference type="InterPro" id="IPR015914">
    <property type="entry name" value="PAPs_N"/>
</dbReference>
<keyword evidence="5" id="KW-0812">Transmembrane</keyword>
<dbReference type="EnsemblMetazoa" id="G21596.1">
    <property type="protein sequence ID" value="G21596.1:cds"/>
    <property type="gene ID" value="G21596"/>
</dbReference>
<keyword evidence="5" id="KW-1133">Transmembrane helix</keyword>
<keyword evidence="5" id="KW-0472">Membrane</keyword>
<evidence type="ECO:0000313" key="9">
    <source>
        <dbReference type="EnsemblMetazoa" id="G21596.1:cds"/>
    </source>
</evidence>
<feature type="compositionally biased region" description="Basic and acidic residues" evidence="4">
    <location>
        <begin position="473"/>
        <end position="485"/>
    </location>
</feature>
<name>A0A8W8K246_MAGGI</name>
<proteinExistence type="inferred from homology"/>
<dbReference type="EC" id="3.1.3.2" evidence="3"/>
<comment type="catalytic activity">
    <reaction evidence="3">
        <text>a phosphate monoester + H2O = an alcohol + phosphate</text>
        <dbReference type="Rhea" id="RHEA:15017"/>
        <dbReference type="ChEBI" id="CHEBI:15377"/>
        <dbReference type="ChEBI" id="CHEBI:30879"/>
        <dbReference type="ChEBI" id="CHEBI:43474"/>
        <dbReference type="ChEBI" id="CHEBI:67140"/>
        <dbReference type="EC" id="3.1.3.2"/>
    </reaction>
</comment>
<dbReference type="SUPFAM" id="SSF56300">
    <property type="entry name" value="Metallo-dependent phosphatases"/>
    <property type="match status" value="1"/>
</dbReference>
<comment type="similarity">
    <text evidence="3">Belongs to the metallophosphoesterase superfamily. Purple acid phosphatase family.</text>
</comment>
<dbReference type="InterPro" id="IPR004843">
    <property type="entry name" value="Calcineurin-like_PHP"/>
</dbReference>
<accession>A0A8W8K246</accession>
<feature type="domain" description="Purple acid phosphatase C-terminal" evidence="7">
    <location>
        <begin position="362"/>
        <end position="426"/>
    </location>
</feature>
<feature type="domain" description="Purple acid phosphatase N-terminal" evidence="8">
    <location>
        <begin position="26"/>
        <end position="107"/>
    </location>
</feature>
<organism evidence="9 10">
    <name type="scientific">Magallana gigas</name>
    <name type="common">Pacific oyster</name>
    <name type="synonym">Crassostrea gigas</name>
    <dbReference type="NCBI Taxonomy" id="29159"/>
    <lineage>
        <taxon>Eukaryota</taxon>
        <taxon>Metazoa</taxon>
        <taxon>Spiralia</taxon>
        <taxon>Lophotrochozoa</taxon>
        <taxon>Mollusca</taxon>
        <taxon>Bivalvia</taxon>
        <taxon>Autobranchia</taxon>
        <taxon>Pteriomorphia</taxon>
        <taxon>Ostreida</taxon>
        <taxon>Ostreoidea</taxon>
        <taxon>Ostreidae</taxon>
        <taxon>Magallana</taxon>
    </lineage>
</organism>
<keyword evidence="3" id="KW-0378">Hydrolase</keyword>
<protein>
    <recommendedName>
        <fullName evidence="3">Purple acid phosphatase</fullName>
        <ecNumber evidence="3">3.1.3.2</ecNumber>
    </recommendedName>
</protein>
<dbReference type="Pfam" id="PF14008">
    <property type="entry name" value="Metallophos_C"/>
    <property type="match status" value="1"/>
</dbReference>
<evidence type="ECO:0000256" key="5">
    <source>
        <dbReference type="SAM" id="Phobius"/>
    </source>
</evidence>
<dbReference type="PANTHER" id="PTHR45867:SF10">
    <property type="entry name" value="PURPLE ACID PHOSPHATASE"/>
    <property type="match status" value="1"/>
</dbReference>
<sequence length="589" mass="66471">MFGGLSLILYFTAVHSSHDEEVPCHPNGVHITFGDKVSDAIVMWSTAGNCSTSVEYGLGPWDLSLRAAGETKEFTESNPNGQRYLHRVVLKDLENARTYFYRPVSNQISRGPLFFKTPPAGYEWIPEFLVYGDMGVESDVVPALEKEALSGKYTAIFHVGDMAYNMEDDGGKQSNTSLNETSPDQCTQRGDLFLQIIEDFSARVQYLTSPGNHEIDTGSFAHYRHRFSTPGTPWPIPLNKMWYSIDIGLVHFVSYSTEVFFTSDGQYVTEQNNWLKADLKQANDNRARRPWVIALGHRPLYCSNSDGDDCTKADSKVRAGLEDIFYNYGVDIVLQAHEHSYERLWPQYKGVVLSKNYTNPQAPVQLISGAAGSRHRDDPEKTQREEWSAFANANESLNSVGKLKVLNSTHLYWEQYNLLTKRVIDSVMVIQDNHGPFKQQTLSNEINEKIVKVKEKEKQIINNNNNNQGKPSTTEHDDKSDKTGSTREPTGTGQKIREMLKHVDKRIAIGVGSGVGALVLLIIIIVVVKKKRASKTKKYRRWDDKVDYGRKFYSSYNHVDTGDKEADDFEVDVSDGHSAASKLLTDDRK</sequence>
<evidence type="ECO:0000259" key="7">
    <source>
        <dbReference type="Pfam" id="PF14008"/>
    </source>
</evidence>
<dbReference type="InterPro" id="IPR025733">
    <property type="entry name" value="PAPs_C"/>
</dbReference>
<dbReference type="Pfam" id="PF16656">
    <property type="entry name" value="Pur_ac_phosph_N"/>
    <property type="match status" value="1"/>
</dbReference>
<feature type="signal peptide" evidence="3">
    <location>
        <begin position="1"/>
        <end position="16"/>
    </location>
</feature>
<evidence type="ECO:0000313" key="10">
    <source>
        <dbReference type="Proteomes" id="UP000005408"/>
    </source>
</evidence>
<feature type="region of interest" description="Disordered" evidence="4">
    <location>
        <begin position="460"/>
        <end position="494"/>
    </location>
</feature>
<dbReference type="PANTHER" id="PTHR45867">
    <property type="entry name" value="PURPLE ACID PHOSPHATASE"/>
    <property type="match status" value="1"/>
</dbReference>
<evidence type="ECO:0000256" key="3">
    <source>
        <dbReference type="RuleBase" id="RU361203"/>
    </source>
</evidence>
<dbReference type="Proteomes" id="UP000005408">
    <property type="component" value="Unassembled WGS sequence"/>
</dbReference>
<evidence type="ECO:0000256" key="2">
    <source>
        <dbReference type="ARBA" id="ARBA00023180"/>
    </source>
</evidence>
<dbReference type="GO" id="GO:0003993">
    <property type="term" value="F:acid phosphatase activity"/>
    <property type="evidence" value="ECO:0007669"/>
    <property type="project" value="UniProtKB-EC"/>
</dbReference>
<dbReference type="Gene3D" id="2.60.40.380">
    <property type="entry name" value="Purple acid phosphatase-like, N-terminal"/>
    <property type="match status" value="1"/>
</dbReference>
<dbReference type="InterPro" id="IPR029052">
    <property type="entry name" value="Metallo-depent_PP-like"/>
</dbReference>
<evidence type="ECO:0000259" key="6">
    <source>
        <dbReference type="Pfam" id="PF00149"/>
    </source>
</evidence>